<dbReference type="Proteomes" id="UP001163046">
    <property type="component" value="Unassembled WGS sequence"/>
</dbReference>
<evidence type="ECO:0000256" key="4">
    <source>
        <dbReference type="ARBA" id="ARBA00023136"/>
    </source>
</evidence>
<dbReference type="GO" id="GO:0016020">
    <property type="term" value="C:membrane"/>
    <property type="evidence" value="ECO:0007669"/>
    <property type="project" value="UniProtKB-SubCell"/>
</dbReference>
<feature type="transmembrane region" description="Helical" evidence="5">
    <location>
        <begin position="56"/>
        <end position="75"/>
    </location>
</feature>
<dbReference type="PANTHER" id="PTHR45698:SF1">
    <property type="entry name" value="TRACE AMINE-ASSOCIATED RECEPTOR 13C-LIKE"/>
    <property type="match status" value="1"/>
</dbReference>
<dbReference type="EMBL" id="MU827778">
    <property type="protein sequence ID" value="KAJ7340452.1"/>
    <property type="molecule type" value="Genomic_DNA"/>
</dbReference>
<evidence type="ECO:0000313" key="7">
    <source>
        <dbReference type="EMBL" id="KAJ7340452.1"/>
    </source>
</evidence>
<evidence type="ECO:0000256" key="3">
    <source>
        <dbReference type="ARBA" id="ARBA00022989"/>
    </source>
</evidence>
<dbReference type="AlphaFoldDB" id="A0A9W9YGN6"/>
<evidence type="ECO:0000259" key="6">
    <source>
        <dbReference type="PROSITE" id="PS50262"/>
    </source>
</evidence>
<keyword evidence="4 5" id="KW-0472">Membrane</keyword>
<sequence>MGWNLALQALHRGFTMWVGGCASTVMHVVIAIERFYATRPGNLQVRNLSSRKLKSVIAGCWVFAVFTEVPTLYVMTYDKTRETCFENWKGYGKAYSAFTFLVDFVIPLILMAVLYTRTVMALWGTSACCPSTALRAIRSRKRVTKIAITITVLHALCWLPDVTVYLLTYHVPGLVQYGGVVYHACVIPVGLGTCLNPIVYHLQCRRFRSQLRIMMGCRSPPKNNTTMNP</sequence>
<dbReference type="PRINTS" id="PR00237">
    <property type="entry name" value="GPCRRHODOPSN"/>
</dbReference>
<protein>
    <recommendedName>
        <fullName evidence="6">G-protein coupled receptors family 1 profile domain-containing protein</fullName>
    </recommendedName>
</protein>
<name>A0A9W9YGN6_9CNID</name>
<comment type="caution">
    <text evidence="7">The sequence shown here is derived from an EMBL/GenBank/DDBJ whole genome shotgun (WGS) entry which is preliminary data.</text>
</comment>
<dbReference type="SUPFAM" id="SSF81321">
    <property type="entry name" value="Family A G protein-coupled receptor-like"/>
    <property type="match status" value="1"/>
</dbReference>
<comment type="subcellular location">
    <subcellularLocation>
        <location evidence="1">Membrane</location>
    </subcellularLocation>
</comment>
<evidence type="ECO:0000256" key="5">
    <source>
        <dbReference type="SAM" id="Phobius"/>
    </source>
</evidence>
<feature type="domain" description="G-protein coupled receptors family 1 profile" evidence="6">
    <location>
        <begin position="22"/>
        <end position="200"/>
    </location>
</feature>
<proteinExistence type="predicted"/>
<dbReference type="Pfam" id="PF00001">
    <property type="entry name" value="7tm_1"/>
    <property type="match status" value="1"/>
</dbReference>
<reference evidence="7" key="1">
    <citation type="submission" date="2023-01" db="EMBL/GenBank/DDBJ databases">
        <title>Genome assembly of the deep-sea coral Lophelia pertusa.</title>
        <authorList>
            <person name="Herrera S."/>
            <person name="Cordes E."/>
        </authorList>
    </citation>
    <scope>NUCLEOTIDE SEQUENCE</scope>
    <source>
        <strain evidence="7">USNM1676648</strain>
        <tissue evidence="7">Polyp</tissue>
    </source>
</reference>
<feature type="transmembrane region" description="Helical" evidence="5">
    <location>
        <begin position="146"/>
        <end position="168"/>
    </location>
</feature>
<gene>
    <name evidence="7" type="ORF">OS493_003200</name>
</gene>
<evidence type="ECO:0000256" key="1">
    <source>
        <dbReference type="ARBA" id="ARBA00004370"/>
    </source>
</evidence>
<dbReference type="GO" id="GO:0004930">
    <property type="term" value="F:G protein-coupled receptor activity"/>
    <property type="evidence" value="ECO:0007669"/>
    <property type="project" value="InterPro"/>
</dbReference>
<evidence type="ECO:0000256" key="2">
    <source>
        <dbReference type="ARBA" id="ARBA00022692"/>
    </source>
</evidence>
<dbReference type="PANTHER" id="PTHR45698">
    <property type="entry name" value="TRACE AMINE-ASSOCIATED RECEPTOR 19N-RELATED"/>
    <property type="match status" value="1"/>
</dbReference>
<keyword evidence="8" id="KW-1185">Reference proteome</keyword>
<keyword evidence="3 5" id="KW-1133">Transmembrane helix</keyword>
<dbReference type="Gene3D" id="1.20.1070.10">
    <property type="entry name" value="Rhodopsin 7-helix transmembrane proteins"/>
    <property type="match status" value="1"/>
</dbReference>
<dbReference type="PROSITE" id="PS50262">
    <property type="entry name" value="G_PROTEIN_RECEP_F1_2"/>
    <property type="match status" value="1"/>
</dbReference>
<feature type="transmembrane region" description="Helical" evidence="5">
    <location>
        <begin position="95"/>
        <end position="115"/>
    </location>
</feature>
<dbReference type="InterPro" id="IPR000276">
    <property type="entry name" value="GPCR_Rhodpsn"/>
</dbReference>
<dbReference type="InterPro" id="IPR017452">
    <property type="entry name" value="GPCR_Rhodpsn_7TM"/>
</dbReference>
<keyword evidence="2 5" id="KW-0812">Transmembrane</keyword>
<dbReference type="OrthoDB" id="6076970at2759"/>
<accession>A0A9W9YGN6</accession>
<feature type="transmembrane region" description="Helical" evidence="5">
    <location>
        <begin position="180"/>
        <end position="202"/>
    </location>
</feature>
<organism evidence="7 8">
    <name type="scientific">Desmophyllum pertusum</name>
    <dbReference type="NCBI Taxonomy" id="174260"/>
    <lineage>
        <taxon>Eukaryota</taxon>
        <taxon>Metazoa</taxon>
        <taxon>Cnidaria</taxon>
        <taxon>Anthozoa</taxon>
        <taxon>Hexacorallia</taxon>
        <taxon>Scleractinia</taxon>
        <taxon>Caryophylliina</taxon>
        <taxon>Caryophylliidae</taxon>
        <taxon>Desmophyllum</taxon>
    </lineage>
</organism>
<evidence type="ECO:0000313" key="8">
    <source>
        <dbReference type="Proteomes" id="UP001163046"/>
    </source>
</evidence>
<feature type="transmembrane region" description="Helical" evidence="5">
    <location>
        <begin position="14"/>
        <end position="36"/>
    </location>
</feature>
<dbReference type="CDD" id="cd00637">
    <property type="entry name" value="7tm_classA_rhodopsin-like"/>
    <property type="match status" value="1"/>
</dbReference>